<organism evidence="2 3">
    <name type="scientific">Cryomyces antarcticus</name>
    <dbReference type="NCBI Taxonomy" id="329879"/>
    <lineage>
        <taxon>Eukaryota</taxon>
        <taxon>Fungi</taxon>
        <taxon>Dikarya</taxon>
        <taxon>Ascomycota</taxon>
        <taxon>Pezizomycotina</taxon>
        <taxon>Dothideomycetes</taxon>
        <taxon>Dothideomycetes incertae sedis</taxon>
        <taxon>Cryomyces</taxon>
    </lineage>
</organism>
<comment type="caution">
    <text evidence="2">The sequence shown here is derived from an EMBL/GenBank/DDBJ whole genome shotgun (WGS) entry which is preliminary data.</text>
</comment>
<feature type="compositionally biased region" description="Basic and acidic residues" evidence="1">
    <location>
        <begin position="273"/>
        <end position="289"/>
    </location>
</feature>
<proteinExistence type="predicted"/>
<feature type="compositionally biased region" description="Polar residues" evidence="1">
    <location>
        <begin position="91"/>
        <end position="105"/>
    </location>
</feature>
<feature type="non-terminal residue" evidence="2">
    <location>
        <position position="1"/>
    </location>
</feature>
<evidence type="ECO:0000313" key="3">
    <source>
        <dbReference type="Proteomes" id="UP001357485"/>
    </source>
</evidence>
<dbReference type="Proteomes" id="UP001357485">
    <property type="component" value="Unassembled WGS sequence"/>
</dbReference>
<protein>
    <submittedName>
        <fullName evidence="2">Golgin imh1</fullName>
    </submittedName>
</protein>
<feature type="non-terminal residue" evidence="2">
    <location>
        <position position="295"/>
    </location>
</feature>
<feature type="region of interest" description="Disordered" evidence="1">
    <location>
        <begin position="83"/>
        <end position="171"/>
    </location>
</feature>
<evidence type="ECO:0000256" key="1">
    <source>
        <dbReference type="SAM" id="MobiDB-lite"/>
    </source>
</evidence>
<dbReference type="Gene3D" id="1.10.287.1490">
    <property type="match status" value="1"/>
</dbReference>
<evidence type="ECO:0000313" key="2">
    <source>
        <dbReference type="EMBL" id="KAK5091782.1"/>
    </source>
</evidence>
<feature type="region of interest" description="Disordered" evidence="1">
    <location>
        <begin position="273"/>
        <end position="295"/>
    </location>
</feature>
<name>A0ABR0K7W1_9PEZI</name>
<sequence>EDHKSDEKEQQLLSEIKRLEAELAESRCTQSRYEKRDSTLNSLVQELKSQLKNAETVREQVEADYVIARGELQRLEKERDEILSKSAEVEPSQTLTAPSESSANAAQADGSGSSKKKNKKKRKGGKGSAGVSETPELAEAADNTDTGGTEDGDAQVTPQQEEALNTEKDKALEGLREYLSSMKEKHDAASQDLTLQLEEKNQAIEQLQGKLVDLEDIRSKLGQKDAAIDRLHSKIKDQDDLREEIEGLKEDLMNVGSEHVTAKDKIKELQAENTKMEESVQDLEKEVSDLKNSLA</sequence>
<accession>A0ABR0K7W1</accession>
<feature type="compositionally biased region" description="Basic residues" evidence="1">
    <location>
        <begin position="114"/>
        <end position="125"/>
    </location>
</feature>
<dbReference type="EMBL" id="JAVRRA010026369">
    <property type="protein sequence ID" value="KAK5091782.1"/>
    <property type="molecule type" value="Genomic_DNA"/>
</dbReference>
<gene>
    <name evidence="2" type="primary">IMH1_1</name>
    <name evidence="2" type="ORF">LTR16_007845</name>
</gene>
<reference evidence="2 3" key="1">
    <citation type="submission" date="2023-08" db="EMBL/GenBank/DDBJ databases">
        <title>Black Yeasts Isolated from many extreme environments.</title>
        <authorList>
            <person name="Coleine C."/>
            <person name="Stajich J.E."/>
            <person name="Selbmann L."/>
        </authorList>
    </citation>
    <scope>NUCLEOTIDE SEQUENCE [LARGE SCALE GENOMIC DNA]</scope>
    <source>
        <strain evidence="2 3">CCFEE 536</strain>
    </source>
</reference>
<keyword evidence="3" id="KW-1185">Reference proteome</keyword>